<dbReference type="EC" id="2.4.1.1" evidence="2"/>
<dbReference type="InterPro" id="IPR000811">
    <property type="entry name" value="Glyco_trans_35"/>
</dbReference>
<keyword evidence="2" id="KW-0808">Transferase</keyword>
<dbReference type="PANTHER" id="PTHR11468">
    <property type="entry name" value="GLYCOGEN PHOSPHORYLASE"/>
    <property type="match status" value="1"/>
</dbReference>
<dbReference type="PANTHER" id="PTHR11468:SF3">
    <property type="entry name" value="GLYCOGEN PHOSPHORYLASE, LIVER FORM"/>
    <property type="match status" value="1"/>
</dbReference>
<reference evidence="3" key="1">
    <citation type="submission" date="2021-01" db="EMBL/GenBank/DDBJ databases">
        <authorList>
            <person name="Corre E."/>
            <person name="Pelletier E."/>
            <person name="Niang G."/>
            <person name="Scheremetjew M."/>
            <person name="Finn R."/>
            <person name="Kale V."/>
            <person name="Holt S."/>
            <person name="Cochrane G."/>
            <person name="Meng A."/>
            <person name="Brown T."/>
            <person name="Cohen L."/>
        </authorList>
    </citation>
    <scope>NUCLEOTIDE SEQUENCE</scope>
    <source>
        <strain evidence="3">CCAP979/52</strain>
    </source>
</reference>
<dbReference type="AlphaFoldDB" id="A0A7S0QHE3"/>
<evidence type="ECO:0000313" key="3">
    <source>
        <dbReference type="EMBL" id="CAD8633898.1"/>
    </source>
</evidence>
<keyword evidence="2" id="KW-0328">Glycosyltransferase</keyword>
<accession>A0A7S0QHE3</accession>
<comment type="cofactor">
    <cofactor evidence="2">
        <name>pyridoxal 5'-phosphate</name>
        <dbReference type="ChEBI" id="CHEBI:597326"/>
    </cofactor>
</comment>
<comment type="catalytic activity">
    <reaction evidence="2">
        <text>[(1-&gt;4)-alpha-D-glucosyl](n) + phosphate = [(1-&gt;4)-alpha-D-glucosyl](n-1) + alpha-D-glucose 1-phosphate</text>
        <dbReference type="Rhea" id="RHEA:41732"/>
        <dbReference type="Rhea" id="RHEA-COMP:9584"/>
        <dbReference type="Rhea" id="RHEA-COMP:9586"/>
        <dbReference type="ChEBI" id="CHEBI:15444"/>
        <dbReference type="ChEBI" id="CHEBI:43474"/>
        <dbReference type="ChEBI" id="CHEBI:58601"/>
        <dbReference type="EC" id="2.4.1.1"/>
    </reaction>
</comment>
<organism evidence="3">
    <name type="scientific">Cryptomonas curvata</name>
    <dbReference type="NCBI Taxonomy" id="233186"/>
    <lineage>
        <taxon>Eukaryota</taxon>
        <taxon>Cryptophyceae</taxon>
        <taxon>Cryptomonadales</taxon>
        <taxon>Cryptomonadaceae</taxon>
        <taxon>Cryptomonas</taxon>
    </lineage>
</organism>
<dbReference type="GO" id="GO:0005737">
    <property type="term" value="C:cytoplasm"/>
    <property type="evidence" value="ECO:0007669"/>
    <property type="project" value="TreeGrafter"/>
</dbReference>
<keyword evidence="2" id="KW-0663">Pyridoxal phosphate</keyword>
<evidence type="ECO:0000256" key="2">
    <source>
        <dbReference type="RuleBase" id="RU000587"/>
    </source>
</evidence>
<dbReference type="GO" id="GO:0030170">
    <property type="term" value="F:pyridoxal phosphate binding"/>
    <property type="evidence" value="ECO:0007669"/>
    <property type="project" value="TreeGrafter"/>
</dbReference>
<dbReference type="EMBL" id="HBEZ01020876">
    <property type="protein sequence ID" value="CAD8633898.1"/>
    <property type="molecule type" value="Transcribed_RNA"/>
</dbReference>
<dbReference type="SUPFAM" id="SSF53756">
    <property type="entry name" value="UDP-Glycosyltransferase/glycogen phosphorylase"/>
    <property type="match status" value="1"/>
</dbReference>
<dbReference type="GO" id="GO:0005980">
    <property type="term" value="P:glycogen catabolic process"/>
    <property type="evidence" value="ECO:0007669"/>
    <property type="project" value="TreeGrafter"/>
</dbReference>
<dbReference type="Gene3D" id="3.40.50.2000">
    <property type="entry name" value="Glycogen Phosphorylase B"/>
    <property type="match status" value="2"/>
</dbReference>
<comment type="similarity">
    <text evidence="1 2">Belongs to the glycogen phosphorylase family.</text>
</comment>
<dbReference type="Pfam" id="PF00343">
    <property type="entry name" value="Phosphorylase"/>
    <property type="match status" value="1"/>
</dbReference>
<keyword evidence="2" id="KW-0119">Carbohydrate metabolism</keyword>
<protein>
    <recommendedName>
        <fullName evidence="2">Alpha-1,4 glucan phosphorylase</fullName>
        <ecNumber evidence="2">2.4.1.1</ecNumber>
    </recommendedName>
</protein>
<gene>
    <name evidence="3" type="ORF">CCUR1050_LOCUS11579</name>
</gene>
<proteinExistence type="inferred from homology"/>
<sequence length="109" mass="12530">MKQGVGWDSRLNEVFKTIRSGKFGNPVDFEPVLNSMENGNDRYLLAHDWASYLDAQARVDKAYVDRKGWLKKCLLAVSGMGFFSTDRTIEEYSAKIWKVEPCPRPDPRN</sequence>
<dbReference type="GO" id="GO:0008184">
    <property type="term" value="F:glycogen phosphorylase activity"/>
    <property type="evidence" value="ECO:0007669"/>
    <property type="project" value="InterPro"/>
</dbReference>
<name>A0A7S0QHE3_9CRYP</name>
<evidence type="ECO:0000256" key="1">
    <source>
        <dbReference type="ARBA" id="ARBA00006047"/>
    </source>
</evidence>
<comment type="function">
    <text evidence="2">Allosteric enzyme that catalyzes the rate-limiting step in glycogen catabolism, the phosphorolytic cleavage of glycogen to produce glucose-1-phosphate, and plays a central role in maintaining cellular and organismal glucose homeostasis.</text>
</comment>